<dbReference type="GO" id="GO:0005886">
    <property type="term" value="C:plasma membrane"/>
    <property type="evidence" value="ECO:0007669"/>
    <property type="project" value="UniProtKB-SubCell"/>
</dbReference>
<keyword evidence="4 10" id="KW-0813">Transport</keyword>
<evidence type="ECO:0000256" key="9">
    <source>
        <dbReference type="ARBA" id="ARBA00023136"/>
    </source>
</evidence>
<comment type="subcellular location">
    <subcellularLocation>
        <location evidence="11">Cell inner membrane</location>
        <topology evidence="11">Multi-pass membrane protein</topology>
    </subcellularLocation>
    <subcellularLocation>
        <location evidence="2 10">Cell membrane</location>
        <topology evidence="2 10">Multi-pass membrane protein</topology>
    </subcellularLocation>
</comment>
<evidence type="ECO:0000259" key="12">
    <source>
        <dbReference type="PROSITE" id="PS50928"/>
    </source>
</evidence>
<name>A0A4P7P1Q3_9GAMM</name>
<feature type="transmembrane region" description="Helical" evidence="10">
    <location>
        <begin position="52"/>
        <end position="73"/>
    </location>
</feature>
<evidence type="ECO:0000256" key="1">
    <source>
        <dbReference type="ARBA" id="ARBA00002949"/>
    </source>
</evidence>
<dbReference type="EMBL" id="CP032096">
    <property type="protein sequence ID" value="QBZ83966.1"/>
    <property type="molecule type" value="Genomic_DNA"/>
</dbReference>
<keyword evidence="5" id="KW-1003">Cell membrane</keyword>
<feature type="domain" description="ABC transmembrane type-1" evidence="12">
    <location>
        <begin position="14"/>
        <end position="219"/>
    </location>
</feature>
<dbReference type="PANTHER" id="PTHR30183:SF8">
    <property type="entry name" value="MOLYBDENUM TRANSPORT SYSTEM PERMEASE"/>
    <property type="match status" value="1"/>
</dbReference>
<keyword evidence="14" id="KW-1185">Reference proteome</keyword>
<dbReference type="InterPro" id="IPR011867">
    <property type="entry name" value="ModB_ABC"/>
</dbReference>
<dbReference type="NCBIfam" id="TIGR02141">
    <property type="entry name" value="modB_ABC"/>
    <property type="match status" value="1"/>
</dbReference>
<dbReference type="PROSITE" id="PS50928">
    <property type="entry name" value="ABC_TM1"/>
    <property type="match status" value="1"/>
</dbReference>
<evidence type="ECO:0000256" key="7">
    <source>
        <dbReference type="ARBA" id="ARBA00022692"/>
    </source>
</evidence>
<dbReference type="OrthoDB" id="9795403at2"/>
<sequence length="231" mass="25611">MLEIFGTEINLTPIWVTLEVATLTTVILLILGMPLAWWMSQMRSSNKVLLEALVALPLVLPPTVLGFYLLIVLNPTGPVTEFLRWFGFEGQLTFSKTGLVIGSVFYSLPFAVQPLMHAFEAIPHRLLDAAATLRASFLDQFRTIILPLSRRGILVATTLTFAHTVGEFGVVLMVGGNIPGETRMVSIDIFDHVESLEYTQAHILSGMMLVFSLMVLMLVYGINRRFSVKVG</sequence>
<dbReference type="Proteomes" id="UP000296201">
    <property type="component" value="Chromosome"/>
</dbReference>
<feature type="transmembrane region" description="Helical" evidence="10">
    <location>
        <begin position="201"/>
        <end position="222"/>
    </location>
</feature>
<keyword evidence="9 10" id="KW-0472">Membrane</keyword>
<evidence type="ECO:0000256" key="3">
    <source>
        <dbReference type="ARBA" id="ARBA00007069"/>
    </source>
</evidence>
<dbReference type="Gene3D" id="1.10.3720.10">
    <property type="entry name" value="MetI-like"/>
    <property type="match status" value="1"/>
</dbReference>
<accession>A0A4P7P1Q3</accession>
<keyword evidence="7 10" id="KW-0812">Transmembrane</keyword>
<organism evidence="13 14">
    <name type="scientific">Hydrogenovibrio crunogenus</name>
    <dbReference type="NCBI Taxonomy" id="39765"/>
    <lineage>
        <taxon>Bacteria</taxon>
        <taxon>Pseudomonadati</taxon>
        <taxon>Pseudomonadota</taxon>
        <taxon>Gammaproteobacteria</taxon>
        <taxon>Thiotrichales</taxon>
        <taxon>Piscirickettsiaceae</taxon>
        <taxon>Hydrogenovibrio</taxon>
    </lineage>
</organism>
<evidence type="ECO:0000313" key="13">
    <source>
        <dbReference type="EMBL" id="QBZ83966.1"/>
    </source>
</evidence>
<dbReference type="SUPFAM" id="SSF161098">
    <property type="entry name" value="MetI-like"/>
    <property type="match status" value="1"/>
</dbReference>
<reference evidence="13 14" key="1">
    <citation type="submission" date="2018-08" db="EMBL/GenBank/DDBJ databases">
        <title>Horizontal acquisition of hydrogen conversion ability and other habitat adaptations in Hydrogenovibrio crunogenus strains.</title>
        <authorList>
            <person name="Gonnella G."/>
            <person name="Adam N."/>
            <person name="Perner M."/>
        </authorList>
    </citation>
    <scope>NUCLEOTIDE SEQUENCE [LARGE SCALE GENOMIC DNA]</scope>
    <source>
        <strain evidence="13 14">SP-41</strain>
    </source>
</reference>
<evidence type="ECO:0000256" key="6">
    <source>
        <dbReference type="ARBA" id="ARBA00022505"/>
    </source>
</evidence>
<feature type="transmembrane region" description="Helical" evidence="10">
    <location>
        <begin position="152"/>
        <end position="174"/>
    </location>
</feature>
<keyword evidence="11" id="KW-0997">Cell inner membrane</keyword>
<dbReference type="CDD" id="cd06261">
    <property type="entry name" value="TM_PBP2"/>
    <property type="match status" value="1"/>
</dbReference>
<protein>
    <recommendedName>
        <fullName evidence="11">Molybdenum transport system permease</fullName>
    </recommendedName>
</protein>
<dbReference type="InterPro" id="IPR035906">
    <property type="entry name" value="MetI-like_sf"/>
</dbReference>
<dbReference type="PANTHER" id="PTHR30183">
    <property type="entry name" value="MOLYBDENUM TRANSPORT SYSTEM PERMEASE PROTEIN MODB"/>
    <property type="match status" value="1"/>
</dbReference>
<evidence type="ECO:0000256" key="11">
    <source>
        <dbReference type="RuleBase" id="RU365097"/>
    </source>
</evidence>
<evidence type="ECO:0000256" key="2">
    <source>
        <dbReference type="ARBA" id="ARBA00004651"/>
    </source>
</evidence>
<dbReference type="RefSeq" id="WP_135796542.1">
    <property type="nucleotide sequence ID" value="NZ_CP032096.1"/>
</dbReference>
<dbReference type="InterPro" id="IPR000515">
    <property type="entry name" value="MetI-like"/>
</dbReference>
<gene>
    <name evidence="13" type="primary">cysT</name>
    <name evidence="13" type="ORF">GHNINEIG_02035</name>
</gene>
<comment type="function">
    <text evidence="1 11">Part of the binding-protein-dependent transport system for molybdenum; probably responsible for the translocation of the substrate across the membrane.</text>
</comment>
<proteinExistence type="inferred from homology"/>
<evidence type="ECO:0000256" key="8">
    <source>
        <dbReference type="ARBA" id="ARBA00022989"/>
    </source>
</evidence>
<keyword evidence="8 10" id="KW-1133">Transmembrane helix</keyword>
<keyword evidence="6 11" id="KW-0500">Molybdenum</keyword>
<feature type="transmembrane region" description="Helical" evidence="10">
    <location>
        <begin position="93"/>
        <end position="112"/>
    </location>
</feature>
<dbReference type="GO" id="GO:0015098">
    <property type="term" value="F:molybdate ion transmembrane transporter activity"/>
    <property type="evidence" value="ECO:0007669"/>
    <property type="project" value="UniProtKB-UniRule"/>
</dbReference>
<comment type="similarity">
    <text evidence="3 11">Belongs to the binding-protein-dependent transport system permease family. CysTW subfamily.</text>
</comment>
<dbReference type="Pfam" id="PF00528">
    <property type="entry name" value="BPD_transp_1"/>
    <property type="match status" value="1"/>
</dbReference>
<evidence type="ECO:0000256" key="4">
    <source>
        <dbReference type="ARBA" id="ARBA00022448"/>
    </source>
</evidence>
<evidence type="ECO:0000256" key="5">
    <source>
        <dbReference type="ARBA" id="ARBA00022475"/>
    </source>
</evidence>
<feature type="transmembrane region" description="Helical" evidence="10">
    <location>
        <begin position="20"/>
        <end position="40"/>
    </location>
</feature>
<evidence type="ECO:0000256" key="10">
    <source>
        <dbReference type="RuleBase" id="RU363032"/>
    </source>
</evidence>
<dbReference type="AlphaFoldDB" id="A0A4P7P1Q3"/>
<evidence type="ECO:0000313" key="14">
    <source>
        <dbReference type="Proteomes" id="UP000296201"/>
    </source>
</evidence>